<dbReference type="PANTHER" id="PTHR11735:SF11">
    <property type="entry name" value="TRNA THREONYLCARBAMOYLADENOSINE BIOSYNTHESIS PROTEIN TSAB"/>
    <property type="match status" value="1"/>
</dbReference>
<dbReference type="Gene3D" id="3.30.420.40">
    <property type="match status" value="2"/>
</dbReference>
<name>A0A4R2MXV2_RUBGE</name>
<protein>
    <submittedName>
        <fullName evidence="2">tRNA threonylcarbamoyladenosine biosynthesis protein TsaB</fullName>
    </submittedName>
</protein>
<dbReference type="NCBIfam" id="TIGR03725">
    <property type="entry name" value="T6A_YeaZ"/>
    <property type="match status" value="1"/>
</dbReference>
<dbReference type="OrthoDB" id="9809995at2"/>
<dbReference type="GO" id="GO:0002949">
    <property type="term" value="P:tRNA threonylcarbamoyladenosine modification"/>
    <property type="evidence" value="ECO:0007669"/>
    <property type="project" value="InterPro"/>
</dbReference>
<dbReference type="InterPro" id="IPR022496">
    <property type="entry name" value="T6A_TsaB"/>
</dbReference>
<dbReference type="GeneID" id="99687152"/>
<dbReference type="Pfam" id="PF00814">
    <property type="entry name" value="TsaD"/>
    <property type="match status" value="1"/>
</dbReference>
<reference evidence="2 3" key="1">
    <citation type="submission" date="2019-03" db="EMBL/GenBank/DDBJ databases">
        <title>Genomic Encyclopedia of Type Strains, Phase IV (KMG-IV): sequencing the most valuable type-strain genomes for metagenomic binning, comparative biology and taxonomic classification.</title>
        <authorList>
            <person name="Goeker M."/>
        </authorList>
    </citation>
    <scope>NUCLEOTIDE SEQUENCE [LARGE SCALE GENOMIC DNA]</scope>
    <source>
        <strain evidence="2 3">DSM 1709</strain>
    </source>
</reference>
<dbReference type="InterPro" id="IPR043129">
    <property type="entry name" value="ATPase_NBD"/>
</dbReference>
<comment type="caution">
    <text evidence="2">The sequence shown here is derived from an EMBL/GenBank/DDBJ whole genome shotgun (WGS) entry which is preliminary data.</text>
</comment>
<dbReference type="AlphaFoldDB" id="A0A4R2MXV2"/>
<evidence type="ECO:0000313" key="2">
    <source>
        <dbReference type="EMBL" id="TCP05553.1"/>
    </source>
</evidence>
<dbReference type="EMBL" id="SLXD01000001">
    <property type="protein sequence ID" value="TCP05553.1"/>
    <property type="molecule type" value="Genomic_DNA"/>
</dbReference>
<dbReference type="Proteomes" id="UP000295106">
    <property type="component" value="Unassembled WGS sequence"/>
</dbReference>
<gene>
    <name evidence="2" type="ORF">EV684_101425</name>
</gene>
<evidence type="ECO:0000259" key="1">
    <source>
        <dbReference type="Pfam" id="PF00814"/>
    </source>
</evidence>
<feature type="domain" description="Gcp-like" evidence="1">
    <location>
        <begin position="54"/>
        <end position="170"/>
    </location>
</feature>
<dbReference type="RefSeq" id="WP_132644548.1">
    <property type="nucleotide sequence ID" value="NZ_CP181386.1"/>
</dbReference>
<evidence type="ECO:0000313" key="3">
    <source>
        <dbReference type="Proteomes" id="UP000295106"/>
    </source>
</evidence>
<accession>A0A4R2MXV2</accession>
<sequence length="261" mass="26644">MPDPSPPPGTVAAASPETARLLAFDTSTERMAVALAAPHGAWTADEAGGALASAALLPTVQALLERAGLALAELDAVAFGRGPGAFTGLRTSCAVAQGLAFGIGCPVLPVDSLLIVAEDARAQLAPNAAGFEVDVAMDARMDEVYAARWRWADGCWHEVVAPALYTLEAFAVMAAGSTGVVAGSAVTAFGERLGLAPGRPCVATEHDRPAALLRLARAAWAAGAGVDAAQALPLYLRDKVALTTREREALRAAKDAAEAPR</sequence>
<dbReference type="PANTHER" id="PTHR11735">
    <property type="entry name" value="TRNA N6-ADENOSINE THREONYLCARBAMOYLTRANSFERASE"/>
    <property type="match status" value="1"/>
</dbReference>
<dbReference type="GO" id="GO:0005829">
    <property type="term" value="C:cytosol"/>
    <property type="evidence" value="ECO:0007669"/>
    <property type="project" value="TreeGrafter"/>
</dbReference>
<proteinExistence type="predicted"/>
<dbReference type="InterPro" id="IPR000905">
    <property type="entry name" value="Gcp-like_dom"/>
</dbReference>
<dbReference type="SUPFAM" id="SSF53067">
    <property type="entry name" value="Actin-like ATPase domain"/>
    <property type="match status" value="2"/>
</dbReference>
<organism evidence="2 3">
    <name type="scientific">Rubrivivax gelatinosus</name>
    <name type="common">Rhodocyclus gelatinosus</name>
    <name type="synonym">Rhodopseudomonas gelatinosa</name>
    <dbReference type="NCBI Taxonomy" id="28068"/>
    <lineage>
        <taxon>Bacteria</taxon>
        <taxon>Pseudomonadati</taxon>
        <taxon>Pseudomonadota</taxon>
        <taxon>Betaproteobacteria</taxon>
        <taxon>Burkholderiales</taxon>
        <taxon>Sphaerotilaceae</taxon>
        <taxon>Rubrivivax</taxon>
    </lineage>
</organism>